<dbReference type="Pfam" id="PF13853">
    <property type="entry name" value="7tm_4"/>
    <property type="match status" value="1"/>
</dbReference>
<feature type="transmembrane region" description="Helical" evidence="12">
    <location>
        <begin position="40"/>
        <end position="63"/>
    </location>
</feature>
<evidence type="ECO:0000256" key="3">
    <source>
        <dbReference type="ARBA" id="ARBA00022606"/>
    </source>
</evidence>
<evidence type="ECO:0000256" key="2">
    <source>
        <dbReference type="ARBA" id="ARBA00022475"/>
    </source>
</evidence>
<feature type="transmembrane region" description="Helical" evidence="12">
    <location>
        <begin position="94"/>
        <end position="113"/>
    </location>
</feature>
<evidence type="ECO:0000256" key="8">
    <source>
        <dbReference type="ARBA" id="ARBA00023136"/>
    </source>
</evidence>
<keyword evidence="2 12" id="KW-1003">Cell membrane</keyword>
<evidence type="ECO:0000256" key="10">
    <source>
        <dbReference type="ARBA" id="ARBA00023224"/>
    </source>
</evidence>
<dbReference type="AlphaFoldDB" id="A0AAV7S625"/>
<keyword evidence="4 11" id="KW-0812">Transmembrane</keyword>
<keyword evidence="10 11" id="KW-0807">Transducer</keyword>
<comment type="subcellular location">
    <subcellularLocation>
        <location evidence="1 12">Cell membrane</location>
        <topology evidence="1 12">Multi-pass membrane protein</topology>
    </subcellularLocation>
</comment>
<comment type="caution">
    <text evidence="14">The sequence shown here is derived from an EMBL/GenBank/DDBJ whole genome shotgun (WGS) entry which is preliminary data.</text>
</comment>
<protein>
    <recommendedName>
        <fullName evidence="12">Olfactory receptor</fullName>
    </recommendedName>
</protein>
<keyword evidence="3 12" id="KW-0716">Sensory transduction</keyword>
<evidence type="ECO:0000256" key="5">
    <source>
        <dbReference type="ARBA" id="ARBA00022725"/>
    </source>
</evidence>
<evidence type="ECO:0000256" key="11">
    <source>
        <dbReference type="RuleBase" id="RU000688"/>
    </source>
</evidence>
<evidence type="ECO:0000313" key="14">
    <source>
        <dbReference type="EMBL" id="KAJ1159382.1"/>
    </source>
</evidence>
<name>A0AAV7S625_PLEWA</name>
<dbReference type="GO" id="GO:0004930">
    <property type="term" value="F:G protein-coupled receptor activity"/>
    <property type="evidence" value="ECO:0007669"/>
    <property type="project" value="UniProtKB-KW"/>
</dbReference>
<keyword evidence="7 11" id="KW-0297">G-protein coupled receptor</keyword>
<feature type="transmembrane region" description="Helical" evidence="12">
    <location>
        <begin position="172"/>
        <end position="190"/>
    </location>
</feature>
<dbReference type="FunFam" id="1.20.1070.10:FF:000015">
    <property type="entry name" value="Olfactory receptor"/>
    <property type="match status" value="1"/>
</dbReference>
<feature type="transmembrane region" description="Helical" evidence="12">
    <location>
        <begin position="134"/>
        <end position="152"/>
    </location>
</feature>
<dbReference type="PROSITE" id="PS00237">
    <property type="entry name" value="G_PROTEIN_RECEP_F1_1"/>
    <property type="match status" value="1"/>
</dbReference>
<feature type="domain" description="G-protein coupled receptors family 1 profile" evidence="13">
    <location>
        <begin position="1"/>
        <end position="187"/>
    </location>
</feature>
<proteinExistence type="inferred from homology"/>
<sequence>MYLGLSLAQTECFLLAVMAWDRYVAICKPFHYQQIMNNQVCVRIAIMTWAGGFIYSLASLVVLPSTHFCGRNVIDHTFCEPEAISQLVCIESRFLAPALAIVSLVSPLSFILFTYFRVIFTIVRMPTADRKRRAFATCGSHLLVVTLFYGTAMGMYLSPKSSHNSKKGKSMSVFYCLVVPALNPLIYTLRNKDVKGALRRTYNRNNSCQQFT</sequence>
<evidence type="ECO:0000256" key="12">
    <source>
        <dbReference type="RuleBase" id="RU363047"/>
    </source>
</evidence>
<keyword evidence="8 12" id="KW-0472">Membrane</keyword>
<evidence type="ECO:0000256" key="7">
    <source>
        <dbReference type="ARBA" id="ARBA00023040"/>
    </source>
</evidence>
<evidence type="ECO:0000256" key="1">
    <source>
        <dbReference type="ARBA" id="ARBA00004651"/>
    </source>
</evidence>
<dbReference type="PRINTS" id="PR00237">
    <property type="entry name" value="GPCRRHODOPSN"/>
</dbReference>
<evidence type="ECO:0000313" key="15">
    <source>
        <dbReference type="Proteomes" id="UP001066276"/>
    </source>
</evidence>
<keyword evidence="15" id="KW-1185">Reference proteome</keyword>
<evidence type="ECO:0000256" key="6">
    <source>
        <dbReference type="ARBA" id="ARBA00022989"/>
    </source>
</evidence>
<organism evidence="14 15">
    <name type="scientific">Pleurodeles waltl</name>
    <name type="common">Iberian ribbed newt</name>
    <dbReference type="NCBI Taxonomy" id="8319"/>
    <lineage>
        <taxon>Eukaryota</taxon>
        <taxon>Metazoa</taxon>
        <taxon>Chordata</taxon>
        <taxon>Craniata</taxon>
        <taxon>Vertebrata</taxon>
        <taxon>Euteleostomi</taxon>
        <taxon>Amphibia</taxon>
        <taxon>Batrachia</taxon>
        <taxon>Caudata</taxon>
        <taxon>Salamandroidea</taxon>
        <taxon>Salamandridae</taxon>
        <taxon>Pleurodelinae</taxon>
        <taxon>Pleurodeles</taxon>
    </lineage>
</organism>
<dbReference type="PRINTS" id="PR00245">
    <property type="entry name" value="OLFACTORYR"/>
</dbReference>
<gene>
    <name evidence="14" type="ORF">NDU88_012049</name>
</gene>
<dbReference type="PANTHER" id="PTHR26453">
    <property type="entry name" value="OLFACTORY RECEPTOR"/>
    <property type="match status" value="1"/>
</dbReference>
<evidence type="ECO:0000259" key="13">
    <source>
        <dbReference type="PROSITE" id="PS50262"/>
    </source>
</evidence>
<comment type="similarity">
    <text evidence="11">Belongs to the G-protein coupled receptor 1 family.</text>
</comment>
<accession>A0AAV7S625</accession>
<dbReference type="InterPro" id="IPR000725">
    <property type="entry name" value="Olfact_rcpt"/>
</dbReference>
<dbReference type="SUPFAM" id="SSF81321">
    <property type="entry name" value="Family A G protein-coupled receptor-like"/>
    <property type="match status" value="1"/>
</dbReference>
<dbReference type="Proteomes" id="UP001066276">
    <property type="component" value="Chromosome 5"/>
</dbReference>
<dbReference type="InterPro" id="IPR000276">
    <property type="entry name" value="GPCR_Rhodpsn"/>
</dbReference>
<dbReference type="GO" id="GO:0005886">
    <property type="term" value="C:plasma membrane"/>
    <property type="evidence" value="ECO:0007669"/>
    <property type="project" value="UniProtKB-SubCell"/>
</dbReference>
<dbReference type="EMBL" id="JANPWB010000009">
    <property type="protein sequence ID" value="KAJ1159382.1"/>
    <property type="molecule type" value="Genomic_DNA"/>
</dbReference>
<dbReference type="InterPro" id="IPR017452">
    <property type="entry name" value="GPCR_Rhodpsn_7TM"/>
</dbReference>
<evidence type="ECO:0000256" key="9">
    <source>
        <dbReference type="ARBA" id="ARBA00023170"/>
    </source>
</evidence>
<dbReference type="Gene3D" id="1.20.1070.10">
    <property type="entry name" value="Rhodopsin 7-helix transmembrane proteins"/>
    <property type="match status" value="1"/>
</dbReference>
<reference evidence="14" key="1">
    <citation type="journal article" date="2022" name="bioRxiv">
        <title>Sequencing and chromosome-scale assembly of the giantPleurodeles waltlgenome.</title>
        <authorList>
            <person name="Brown T."/>
            <person name="Elewa A."/>
            <person name="Iarovenko S."/>
            <person name="Subramanian E."/>
            <person name="Araus A.J."/>
            <person name="Petzold A."/>
            <person name="Susuki M."/>
            <person name="Suzuki K.-i.T."/>
            <person name="Hayashi T."/>
            <person name="Toyoda A."/>
            <person name="Oliveira C."/>
            <person name="Osipova E."/>
            <person name="Leigh N.D."/>
            <person name="Simon A."/>
            <person name="Yun M.H."/>
        </authorList>
    </citation>
    <scope>NUCLEOTIDE SEQUENCE</scope>
    <source>
        <strain evidence="14">20211129_DDA</strain>
        <tissue evidence="14">Liver</tissue>
    </source>
</reference>
<keyword evidence="6 12" id="KW-1133">Transmembrane helix</keyword>
<evidence type="ECO:0000256" key="4">
    <source>
        <dbReference type="ARBA" id="ARBA00022692"/>
    </source>
</evidence>
<keyword evidence="5 12" id="KW-0552">Olfaction</keyword>
<dbReference type="GO" id="GO:0004984">
    <property type="term" value="F:olfactory receptor activity"/>
    <property type="evidence" value="ECO:0007669"/>
    <property type="project" value="InterPro"/>
</dbReference>
<comment type="caution">
    <text evidence="12">Lacks conserved residue(s) required for the propagation of feature annotation.</text>
</comment>
<dbReference type="PROSITE" id="PS50262">
    <property type="entry name" value="G_PROTEIN_RECEP_F1_2"/>
    <property type="match status" value="1"/>
</dbReference>
<keyword evidence="9 11" id="KW-0675">Receptor</keyword>